<dbReference type="GO" id="GO:0005826">
    <property type="term" value="C:actomyosin contractile ring"/>
    <property type="evidence" value="ECO:0007669"/>
    <property type="project" value="TreeGrafter"/>
</dbReference>
<dbReference type="EMBL" id="CAJOBC010010561">
    <property type="protein sequence ID" value="CAF4004336.1"/>
    <property type="molecule type" value="Genomic_DNA"/>
</dbReference>
<dbReference type="EMBL" id="CAJNOQ010010045">
    <property type="protein sequence ID" value="CAF1241160.1"/>
    <property type="molecule type" value="Genomic_DNA"/>
</dbReference>
<organism evidence="3 5">
    <name type="scientific">Didymodactylos carnosus</name>
    <dbReference type="NCBI Taxonomy" id="1234261"/>
    <lineage>
        <taxon>Eukaryota</taxon>
        <taxon>Metazoa</taxon>
        <taxon>Spiralia</taxon>
        <taxon>Gnathifera</taxon>
        <taxon>Rotifera</taxon>
        <taxon>Eurotatoria</taxon>
        <taxon>Bdelloidea</taxon>
        <taxon>Philodinida</taxon>
        <taxon>Philodinidae</taxon>
        <taxon>Didymodactylos</taxon>
    </lineage>
</organism>
<evidence type="ECO:0000256" key="1">
    <source>
        <dbReference type="SAM" id="MobiDB-lite"/>
    </source>
</evidence>
<dbReference type="GO" id="GO:0031106">
    <property type="term" value="P:septin ring organization"/>
    <property type="evidence" value="ECO:0007669"/>
    <property type="project" value="TreeGrafter"/>
</dbReference>
<dbReference type="Gene3D" id="2.30.29.30">
    <property type="entry name" value="Pleckstrin-homology domain (PH domain)/Phosphotyrosine-binding domain (PTB)"/>
    <property type="match status" value="1"/>
</dbReference>
<protein>
    <recommendedName>
        <fullName evidence="2">PH domain-containing protein</fullName>
    </recommendedName>
</protein>
<reference evidence="3" key="1">
    <citation type="submission" date="2021-02" db="EMBL/GenBank/DDBJ databases">
        <authorList>
            <person name="Nowell W R."/>
        </authorList>
    </citation>
    <scope>NUCLEOTIDE SEQUENCE</scope>
</reference>
<dbReference type="CDD" id="cd01263">
    <property type="entry name" value="PH_anillin"/>
    <property type="match status" value="1"/>
</dbReference>
<dbReference type="InterPro" id="IPR037840">
    <property type="entry name" value="PH_Anillin"/>
</dbReference>
<evidence type="ECO:0000313" key="5">
    <source>
        <dbReference type="Proteomes" id="UP000663829"/>
    </source>
</evidence>
<dbReference type="OrthoDB" id="5915976at2759"/>
<evidence type="ECO:0000313" key="4">
    <source>
        <dbReference type="EMBL" id="CAF4004336.1"/>
    </source>
</evidence>
<dbReference type="InterPro" id="IPR051364">
    <property type="entry name" value="Cytokinesis/Rho-signaling"/>
</dbReference>
<evidence type="ECO:0000259" key="2">
    <source>
        <dbReference type="PROSITE" id="PS50003"/>
    </source>
</evidence>
<dbReference type="InterPro" id="IPR011993">
    <property type="entry name" value="PH-like_dom_sf"/>
</dbReference>
<dbReference type="SUPFAM" id="SSF50729">
    <property type="entry name" value="PH domain-like"/>
    <property type="match status" value="1"/>
</dbReference>
<accession>A0A814ZCD4</accession>
<proteinExistence type="predicted"/>
<feature type="domain" description="PH" evidence="2">
    <location>
        <begin position="764"/>
        <end position="905"/>
    </location>
</feature>
<dbReference type="PANTHER" id="PTHR21538">
    <property type="entry name" value="ANILLIN/RHOTEKIN RTKN"/>
    <property type="match status" value="1"/>
</dbReference>
<sequence length="917" mass="106768">KQLNKQKELFDKDDVKNFVHKTVRTELVINHNEHNKQHYQPLPRQQYIQQKEQQNNYVSSTASKIKKSAIPQPQIRVKQMTEKFEKILCLHQPTEEKQLNIPEKPREMKKKRVELFSESDVENIYLLDEQTRSLSVGQLKQYDQPDSIQKLTFNLKQLPSANDADPSCFSSKINVKKMAQKFENILTFQRLNDDNDDFPSAKNPPETNHKLSPSVVQPDNNVFLLPPPPAPPLPLSFQSANLPLHGRENSSVHIISQQSFNQKMDIDKQTSTPKRNKQQQEHDLQRQPIIENGEPTGELDHTLEVNVDRRNLVEKKTEDEKESEPMYHMDISEQVTLLAPNRHQHVTNGIYVNMMTNYKNDTGAFKVTNLDDDTYANSDYEMKIQKLHRQVSTRSMSDPTLNKANYSPMKPPRIYYNNDDSTDELNESQLVYSLTDYRLYNAEKKKMQRKHIMKTTSRSQQLSPISTQILTSSSSATTTIEDSEKRLAKKWLVIDELHRLTELSKRETTILQQTSLALQWCTNDPHTALSDKKIECERVIFIARQKLTAYNSEIKRLENCDPDMEYYLSGLSRSTLVIQDLRLIIKEDYIRSLRKGTETKFYYFMYLMKYRSQILFSHMFSSLDTLQANGQITFSNRMMIREVDSNFAATIGVYCMEITMKHPIMGFDYSSISGAANDGINHMCFPLHDCRHCDKQSLNTTVAIPGQHTKNNTMIRVSSFFQVDTITIRKEHLKYNEFHLSISAASIPLKNKLYVKIQRLSELNVRRSGYLTIYGDVSGSGVWLRRWFALTNEHRLKYWSSPEDEETNHIASEEIDLHYCIDHSVNVLQRETCARPHTFELRIALPTKKPSENGLVIQNQTDYNSFPKSIISQPFGKRTLYRYWLSADSKEDRNAWCQSINDVLEDLREWESDTQQK</sequence>
<dbReference type="Pfam" id="PF08174">
    <property type="entry name" value="Anillin"/>
    <property type="match status" value="1"/>
</dbReference>
<dbReference type="GO" id="GO:0000915">
    <property type="term" value="P:actomyosin contractile ring assembly"/>
    <property type="evidence" value="ECO:0007669"/>
    <property type="project" value="TreeGrafter"/>
</dbReference>
<dbReference type="InterPro" id="IPR012966">
    <property type="entry name" value="AHD"/>
</dbReference>
<feature type="compositionally biased region" description="Polar residues" evidence="1">
    <location>
        <begin position="392"/>
        <end position="405"/>
    </location>
</feature>
<feature type="non-terminal residue" evidence="3">
    <location>
        <position position="1"/>
    </location>
</feature>
<feature type="compositionally biased region" description="Polar residues" evidence="1">
    <location>
        <begin position="210"/>
        <end position="220"/>
    </location>
</feature>
<dbReference type="PANTHER" id="PTHR21538:SF23">
    <property type="entry name" value="ANILLIN"/>
    <property type="match status" value="1"/>
</dbReference>
<keyword evidence="5" id="KW-1185">Reference proteome</keyword>
<evidence type="ECO:0000313" key="3">
    <source>
        <dbReference type="EMBL" id="CAF1241160.1"/>
    </source>
</evidence>
<dbReference type="SMART" id="SM00233">
    <property type="entry name" value="PH"/>
    <property type="match status" value="1"/>
</dbReference>
<dbReference type="AlphaFoldDB" id="A0A814ZCD4"/>
<dbReference type="Pfam" id="PF00169">
    <property type="entry name" value="PH"/>
    <property type="match status" value="1"/>
</dbReference>
<dbReference type="PROSITE" id="PS50003">
    <property type="entry name" value="PH_DOMAIN"/>
    <property type="match status" value="1"/>
</dbReference>
<feature type="region of interest" description="Disordered" evidence="1">
    <location>
        <begin position="390"/>
        <end position="412"/>
    </location>
</feature>
<dbReference type="Proteomes" id="UP000663829">
    <property type="component" value="Unassembled WGS sequence"/>
</dbReference>
<gene>
    <name evidence="3" type="ORF">GPM918_LOCUS25666</name>
    <name evidence="4" type="ORF">SRO942_LOCUS25691</name>
</gene>
<comment type="caution">
    <text evidence="3">The sequence shown here is derived from an EMBL/GenBank/DDBJ whole genome shotgun (WGS) entry which is preliminary data.</text>
</comment>
<name>A0A814ZCD4_9BILA</name>
<dbReference type="InterPro" id="IPR001849">
    <property type="entry name" value="PH_domain"/>
</dbReference>
<feature type="region of interest" description="Disordered" evidence="1">
    <location>
        <begin position="256"/>
        <end position="297"/>
    </location>
</feature>
<feature type="region of interest" description="Disordered" evidence="1">
    <location>
        <begin position="193"/>
        <end position="227"/>
    </location>
</feature>
<dbReference type="Proteomes" id="UP000681722">
    <property type="component" value="Unassembled WGS sequence"/>
</dbReference>
<dbReference type="GO" id="GO:0000281">
    <property type="term" value="P:mitotic cytokinesis"/>
    <property type="evidence" value="ECO:0007669"/>
    <property type="project" value="TreeGrafter"/>
</dbReference>